<evidence type="ECO:0000256" key="1">
    <source>
        <dbReference type="ARBA" id="ARBA00022737"/>
    </source>
</evidence>
<reference evidence="3" key="1">
    <citation type="journal article" date="2016" name="Genom Data">
        <title>Isolation and complete genome sequencing of Mimivirus bombay, a Giant Virus in sewage of Mumbai, India.</title>
        <authorList>
            <person name="Chatterjee A."/>
            <person name="Ali F."/>
            <person name="Bange D."/>
            <person name="Kondabagil K."/>
        </authorList>
    </citation>
    <scope>NUCLEOTIDE SEQUENCE [LARGE SCALE GENOMIC DNA]</scope>
    <source>
        <strain evidence="3">1</strain>
    </source>
</reference>
<dbReference type="PANTHER" id="PTHR24126">
    <property type="entry name" value="ANKYRIN REPEAT, PH AND SEC7 DOMAIN CONTAINING PROTEIN SECG-RELATED"/>
    <property type="match status" value="1"/>
</dbReference>
<dbReference type="EMBL" id="KU761889">
    <property type="protein sequence ID" value="AMZ03045.1"/>
    <property type="molecule type" value="Genomic_DNA"/>
</dbReference>
<name>A0A159ZSQ2_MIMIV</name>
<evidence type="ECO:0000256" key="2">
    <source>
        <dbReference type="ARBA" id="ARBA00023043"/>
    </source>
</evidence>
<dbReference type="SMART" id="SM00248">
    <property type="entry name" value="ANK"/>
    <property type="match status" value="5"/>
</dbReference>
<dbReference type="Gene3D" id="1.25.40.20">
    <property type="entry name" value="Ankyrin repeat-containing domain"/>
    <property type="match status" value="1"/>
</dbReference>
<dbReference type="SUPFAM" id="SSF48403">
    <property type="entry name" value="Ankyrin repeat"/>
    <property type="match status" value="1"/>
</dbReference>
<keyword evidence="1" id="KW-0677">Repeat</keyword>
<dbReference type="Proteomes" id="UP000241559">
    <property type="component" value="Segment"/>
</dbReference>
<dbReference type="Pfam" id="PF12796">
    <property type="entry name" value="Ank_2"/>
    <property type="match status" value="1"/>
</dbReference>
<sequence length="304" mass="34697">MDSVSKISRKINLFTKHIGTYSKINTSTTYYATVKLLVNNPCNIDQDTIFNLLEYSVIILDLDGFYQIIKHHNDIFRDNYRLIRYILYIAYQNHHQDCSVYYEMIKYLIDYGLDITFNDNFAIKLASLCHENILKLVIDNGGDVHADNEFPICLAANHGRLSCVKLLVDCGVDPFCFDNIVIKLASIDYYDNVVEYMVSIGADINAGNNYVLRYAIKNLDKKMIELAINAGASINDISPNDITHIIKYQSPTIMNILVEYGLDISTVNFCSKIRPERKKFVDNLISRGVDPTIIAYLSYACESD</sequence>
<dbReference type="SMR" id="A0A159ZSQ2"/>
<protein>
    <submittedName>
        <fullName evidence="3">Putative ankyrin repeat protein</fullName>
    </submittedName>
</protein>
<evidence type="ECO:0000313" key="4">
    <source>
        <dbReference type="Proteomes" id="UP000241559"/>
    </source>
</evidence>
<organism evidence="3 4">
    <name type="scientific">Mimivirus Bombay</name>
    <dbReference type="NCBI Taxonomy" id="1835008"/>
    <lineage>
        <taxon>Viruses</taxon>
        <taxon>Varidnaviria</taxon>
        <taxon>Bamfordvirae</taxon>
        <taxon>Nucleocytoviricota</taxon>
        <taxon>Megaviricetes</taxon>
        <taxon>Imitervirales</taxon>
        <taxon>Mimiviridae</taxon>
        <taxon>Megamimivirinae</taxon>
        <taxon>Mimivirus</taxon>
        <taxon>Mimivirus bradfordmassiliense</taxon>
    </lineage>
</organism>
<keyword evidence="2" id="KW-0040">ANK repeat</keyword>
<dbReference type="PANTHER" id="PTHR24126:SF14">
    <property type="entry name" value="ANK_REP_REGION DOMAIN-CONTAINING PROTEIN"/>
    <property type="match status" value="1"/>
</dbReference>
<dbReference type="InterPro" id="IPR036770">
    <property type="entry name" value="Ankyrin_rpt-contain_sf"/>
</dbReference>
<accession>A0A159ZSQ2</accession>
<proteinExistence type="predicted"/>
<evidence type="ECO:0000313" key="3">
    <source>
        <dbReference type="EMBL" id="AMZ03045.1"/>
    </source>
</evidence>
<dbReference type="InterPro" id="IPR002110">
    <property type="entry name" value="Ankyrin_rpt"/>
</dbReference>